<dbReference type="Proteomes" id="UP000821866">
    <property type="component" value="Chromosome 8"/>
</dbReference>
<organism evidence="1 2">
    <name type="scientific">Rhipicephalus microplus</name>
    <name type="common">Cattle tick</name>
    <name type="synonym">Boophilus microplus</name>
    <dbReference type="NCBI Taxonomy" id="6941"/>
    <lineage>
        <taxon>Eukaryota</taxon>
        <taxon>Metazoa</taxon>
        <taxon>Ecdysozoa</taxon>
        <taxon>Arthropoda</taxon>
        <taxon>Chelicerata</taxon>
        <taxon>Arachnida</taxon>
        <taxon>Acari</taxon>
        <taxon>Parasitiformes</taxon>
        <taxon>Ixodida</taxon>
        <taxon>Ixodoidea</taxon>
        <taxon>Ixodidae</taxon>
        <taxon>Rhipicephalinae</taxon>
        <taxon>Rhipicephalus</taxon>
        <taxon>Boophilus</taxon>
    </lineage>
</organism>
<proteinExistence type="predicted"/>
<dbReference type="EMBL" id="JABSTU010000010">
    <property type="protein sequence ID" value="KAH8018962.1"/>
    <property type="molecule type" value="Genomic_DNA"/>
</dbReference>
<dbReference type="AlphaFoldDB" id="A0A9J6DAG7"/>
<keyword evidence="2" id="KW-1185">Reference proteome</keyword>
<gene>
    <name evidence="1" type="ORF">HPB51_014028</name>
</gene>
<evidence type="ECO:0000313" key="1">
    <source>
        <dbReference type="EMBL" id="KAH8018962.1"/>
    </source>
</evidence>
<name>A0A9J6DAG7_RHIMP</name>
<reference evidence="1" key="1">
    <citation type="journal article" date="2020" name="Cell">
        <title>Large-Scale Comparative Analyses of Tick Genomes Elucidate Their Genetic Diversity and Vector Capacities.</title>
        <authorList>
            <consortium name="Tick Genome and Microbiome Consortium (TIGMIC)"/>
            <person name="Jia N."/>
            <person name="Wang J."/>
            <person name="Shi W."/>
            <person name="Du L."/>
            <person name="Sun Y."/>
            <person name="Zhan W."/>
            <person name="Jiang J.F."/>
            <person name="Wang Q."/>
            <person name="Zhang B."/>
            <person name="Ji P."/>
            <person name="Bell-Sakyi L."/>
            <person name="Cui X.M."/>
            <person name="Yuan T.T."/>
            <person name="Jiang B.G."/>
            <person name="Yang W.F."/>
            <person name="Lam T.T."/>
            <person name="Chang Q.C."/>
            <person name="Ding S.J."/>
            <person name="Wang X.J."/>
            <person name="Zhu J.G."/>
            <person name="Ruan X.D."/>
            <person name="Zhao L."/>
            <person name="Wei J.T."/>
            <person name="Ye R.Z."/>
            <person name="Que T.C."/>
            <person name="Du C.H."/>
            <person name="Zhou Y.H."/>
            <person name="Cheng J.X."/>
            <person name="Dai P.F."/>
            <person name="Guo W.B."/>
            <person name="Han X.H."/>
            <person name="Huang E.J."/>
            <person name="Li L.F."/>
            <person name="Wei W."/>
            <person name="Gao Y.C."/>
            <person name="Liu J.Z."/>
            <person name="Shao H.Z."/>
            <person name="Wang X."/>
            <person name="Wang C.C."/>
            <person name="Yang T.C."/>
            <person name="Huo Q.B."/>
            <person name="Li W."/>
            <person name="Chen H.Y."/>
            <person name="Chen S.E."/>
            <person name="Zhou L.G."/>
            <person name="Ni X.B."/>
            <person name="Tian J.H."/>
            <person name="Sheng Y."/>
            <person name="Liu T."/>
            <person name="Pan Y.S."/>
            <person name="Xia L.Y."/>
            <person name="Li J."/>
            <person name="Zhao F."/>
            <person name="Cao W.C."/>
        </authorList>
    </citation>
    <scope>NUCLEOTIDE SEQUENCE</scope>
    <source>
        <strain evidence="1">Rmic-2018</strain>
    </source>
</reference>
<comment type="caution">
    <text evidence="1">The sequence shown here is derived from an EMBL/GenBank/DDBJ whole genome shotgun (WGS) entry which is preliminary data.</text>
</comment>
<sequence>MKSRVARVRKDPCWGSERPSWLPHRTVCRLVPADTRTWVTVLAVLFHSTMSAPVSRTGDSSDHPLWVNPCNLPDDARGHADHLSPQDVRNMLDAVANRARVASEEADKAKRRFLERTFADSEFEDSVASYMQSWLPNVPMPTEDHFRSMTKEEAYKKTFGFVQYFAVGLEQAVLDQIFHNGPFHRLFLEIQQNLGQLLCELQIGIVHFNVAKSADVLRDVMSHEYRDIKQDSQRNLRDYIILREYIRLTRYISELFAYLRDHS</sequence>
<evidence type="ECO:0000313" key="2">
    <source>
        <dbReference type="Proteomes" id="UP000821866"/>
    </source>
</evidence>
<reference evidence="1" key="2">
    <citation type="submission" date="2021-09" db="EMBL/GenBank/DDBJ databases">
        <authorList>
            <person name="Jia N."/>
            <person name="Wang J."/>
            <person name="Shi W."/>
            <person name="Du L."/>
            <person name="Sun Y."/>
            <person name="Zhan W."/>
            <person name="Jiang J."/>
            <person name="Wang Q."/>
            <person name="Zhang B."/>
            <person name="Ji P."/>
            <person name="Sakyi L.B."/>
            <person name="Cui X."/>
            <person name="Yuan T."/>
            <person name="Jiang B."/>
            <person name="Yang W."/>
            <person name="Lam T.T.-Y."/>
            <person name="Chang Q."/>
            <person name="Ding S."/>
            <person name="Wang X."/>
            <person name="Zhu J."/>
            <person name="Ruan X."/>
            <person name="Zhao L."/>
            <person name="Wei J."/>
            <person name="Que T."/>
            <person name="Du C."/>
            <person name="Cheng J."/>
            <person name="Dai P."/>
            <person name="Han X."/>
            <person name="Huang E."/>
            <person name="Gao Y."/>
            <person name="Liu J."/>
            <person name="Shao H."/>
            <person name="Ye R."/>
            <person name="Li L."/>
            <person name="Wei W."/>
            <person name="Wang X."/>
            <person name="Wang C."/>
            <person name="Huo Q."/>
            <person name="Li W."/>
            <person name="Guo W."/>
            <person name="Chen H."/>
            <person name="Chen S."/>
            <person name="Zhou L."/>
            <person name="Zhou L."/>
            <person name="Ni X."/>
            <person name="Tian J."/>
            <person name="Zhou Y."/>
            <person name="Sheng Y."/>
            <person name="Liu T."/>
            <person name="Pan Y."/>
            <person name="Xia L."/>
            <person name="Li J."/>
            <person name="Zhao F."/>
            <person name="Cao W."/>
        </authorList>
    </citation>
    <scope>NUCLEOTIDE SEQUENCE</scope>
    <source>
        <strain evidence="1">Rmic-2018</strain>
        <tissue evidence="1">Larvae</tissue>
    </source>
</reference>
<dbReference type="VEuPathDB" id="VectorBase:LOC119175993"/>
<protein>
    <submittedName>
        <fullName evidence="1">Uncharacterized protein</fullName>
    </submittedName>
</protein>
<accession>A0A9J6DAG7</accession>